<accession>A0A2M4B617</accession>
<evidence type="ECO:0000313" key="1">
    <source>
        <dbReference type="EMBL" id="MBW48476.1"/>
    </source>
</evidence>
<proteinExistence type="predicted"/>
<dbReference type="EMBL" id="GGFK01015155">
    <property type="protein sequence ID" value="MBW48476.1"/>
    <property type="molecule type" value="Transcribed_RNA"/>
</dbReference>
<organism evidence="1">
    <name type="scientific">Anopheles triannulatus</name>
    <dbReference type="NCBI Taxonomy" id="58253"/>
    <lineage>
        <taxon>Eukaryota</taxon>
        <taxon>Metazoa</taxon>
        <taxon>Ecdysozoa</taxon>
        <taxon>Arthropoda</taxon>
        <taxon>Hexapoda</taxon>
        <taxon>Insecta</taxon>
        <taxon>Pterygota</taxon>
        <taxon>Neoptera</taxon>
        <taxon>Endopterygota</taxon>
        <taxon>Diptera</taxon>
        <taxon>Nematocera</taxon>
        <taxon>Culicoidea</taxon>
        <taxon>Culicidae</taxon>
        <taxon>Anophelinae</taxon>
        <taxon>Anopheles</taxon>
    </lineage>
</organism>
<sequence length="68" mass="7836">MVWRETSLTFLVLPHIAFFCYTNSTEINKFSLSRRFTSNCSRFGFFFKFHDVSMTSAAATLSRLTPGL</sequence>
<reference evidence="1" key="1">
    <citation type="submission" date="2018-01" db="EMBL/GenBank/DDBJ databases">
        <title>An insight into the sialome of Amazonian anophelines.</title>
        <authorList>
            <person name="Ribeiro J.M."/>
            <person name="Scarpassa V."/>
            <person name="Calvo E."/>
        </authorList>
    </citation>
    <scope>NUCLEOTIDE SEQUENCE</scope>
    <source>
        <tissue evidence="1">Salivary glands</tissue>
    </source>
</reference>
<dbReference type="AlphaFoldDB" id="A0A2M4B617"/>
<protein>
    <submittedName>
        <fullName evidence="1">Putative secreted protein</fullName>
    </submittedName>
</protein>
<name>A0A2M4B617_9DIPT</name>